<evidence type="ECO:0000259" key="6">
    <source>
        <dbReference type="PROSITE" id="PS50110"/>
    </source>
</evidence>
<dbReference type="RefSeq" id="WP_166659249.1">
    <property type="nucleotide sequence ID" value="NZ_SNXZ01000003.1"/>
</dbReference>
<sequence length="234" mass="24464">MRPAAATRPHLAAVPSTGPSAAPDVLRVLVVDALPLAGFGLRALVDSTAGLSWCGAVNNIETALSVAARLRPHVVLIDSCLDPGASGARSLLATERVGTVIGLVHNDNPQAAQYVRAARASGVSGLVARSSAPGVIVAAVRAAHSGRPFLDPELAGLQSALAVETEHRMPLSERQRQILHLIAQGRRNGDIAESLFVSVETVRTHVKEILRRLGAHDRAHAVARGYEAGLLGKR</sequence>
<evidence type="ECO:0000256" key="4">
    <source>
        <dbReference type="PROSITE-ProRule" id="PRU00169"/>
    </source>
</evidence>
<dbReference type="GO" id="GO:0000160">
    <property type="term" value="P:phosphorelay signal transduction system"/>
    <property type="evidence" value="ECO:0007669"/>
    <property type="project" value="InterPro"/>
</dbReference>
<dbReference type="PANTHER" id="PTHR44688">
    <property type="entry name" value="DNA-BINDING TRANSCRIPTIONAL ACTIVATOR DEVR_DOSR"/>
    <property type="match status" value="1"/>
</dbReference>
<keyword evidence="4" id="KW-0597">Phosphoprotein</keyword>
<keyword evidence="1" id="KW-0805">Transcription regulation</keyword>
<dbReference type="SUPFAM" id="SSF46894">
    <property type="entry name" value="C-terminal effector domain of the bipartite response regulators"/>
    <property type="match status" value="1"/>
</dbReference>
<feature type="domain" description="HTH luxR-type" evidence="5">
    <location>
        <begin position="164"/>
        <end position="229"/>
    </location>
</feature>
<dbReference type="EMBL" id="SNXZ01000003">
    <property type="protein sequence ID" value="TDP97802.1"/>
    <property type="molecule type" value="Genomic_DNA"/>
</dbReference>
<gene>
    <name evidence="7" type="ORF">EV186_103779</name>
</gene>
<feature type="domain" description="Response regulatory" evidence="6">
    <location>
        <begin position="27"/>
        <end position="144"/>
    </location>
</feature>
<dbReference type="Gene3D" id="3.40.50.2300">
    <property type="match status" value="1"/>
</dbReference>
<evidence type="ECO:0000313" key="7">
    <source>
        <dbReference type="EMBL" id="TDP97802.1"/>
    </source>
</evidence>
<dbReference type="AlphaFoldDB" id="A0A4R6SCZ6"/>
<accession>A0A4R6SCZ6</accession>
<dbReference type="SUPFAM" id="SSF52172">
    <property type="entry name" value="CheY-like"/>
    <property type="match status" value="1"/>
</dbReference>
<protein>
    <submittedName>
        <fullName evidence="7">DNA-binding NarL/FixJ family response regulator</fullName>
    </submittedName>
</protein>
<proteinExistence type="predicted"/>
<name>A0A4R6SCZ6_LABRH</name>
<dbReference type="PANTHER" id="PTHR44688:SF16">
    <property type="entry name" value="DNA-BINDING TRANSCRIPTIONAL ACTIVATOR DEVR_DOSR"/>
    <property type="match status" value="1"/>
</dbReference>
<feature type="modified residue" description="4-aspartylphosphate" evidence="4">
    <location>
        <position position="78"/>
    </location>
</feature>
<organism evidence="7 8">
    <name type="scientific">Labedaea rhizosphaerae</name>
    <dbReference type="NCBI Taxonomy" id="598644"/>
    <lineage>
        <taxon>Bacteria</taxon>
        <taxon>Bacillati</taxon>
        <taxon>Actinomycetota</taxon>
        <taxon>Actinomycetes</taxon>
        <taxon>Pseudonocardiales</taxon>
        <taxon>Pseudonocardiaceae</taxon>
        <taxon>Labedaea</taxon>
    </lineage>
</organism>
<evidence type="ECO:0000256" key="3">
    <source>
        <dbReference type="ARBA" id="ARBA00023163"/>
    </source>
</evidence>
<comment type="caution">
    <text evidence="7">The sequence shown here is derived from an EMBL/GenBank/DDBJ whole genome shotgun (WGS) entry which is preliminary data.</text>
</comment>
<dbReference type="PRINTS" id="PR00038">
    <property type="entry name" value="HTHLUXR"/>
</dbReference>
<dbReference type="InterPro" id="IPR016032">
    <property type="entry name" value="Sig_transdc_resp-reg_C-effctor"/>
</dbReference>
<evidence type="ECO:0000256" key="2">
    <source>
        <dbReference type="ARBA" id="ARBA00023125"/>
    </source>
</evidence>
<keyword evidence="3" id="KW-0804">Transcription</keyword>
<dbReference type="CDD" id="cd06170">
    <property type="entry name" value="LuxR_C_like"/>
    <property type="match status" value="1"/>
</dbReference>
<dbReference type="GO" id="GO:0003677">
    <property type="term" value="F:DNA binding"/>
    <property type="evidence" value="ECO:0007669"/>
    <property type="project" value="UniProtKB-KW"/>
</dbReference>
<dbReference type="InterPro" id="IPR000792">
    <property type="entry name" value="Tscrpt_reg_LuxR_C"/>
</dbReference>
<keyword evidence="2 7" id="KW-0238">DNA-binding</keyword>
<dbReference type="Proteomes" id="UP000295444">
    <property type="component" value="Unassembled WGS sequence"/>
</dbReference>
<dbReference type="SMART" id="SM00421">
    <property type="entry name" value="HTH_LUXR"/>
    <property type="match status" value="1"/>
</dbReference>
<evidence type="ECO:0000259" key="5">
    <source>
        <dbReference type="PROSITE" id="PS50043"/>
    </source>
</evidence>
<keyword evidence="8" id="KW-1185">Reference proteome</keyword>
<dbReference type="PROSITE" id="PS50110">
    <property type="entry name" value="RESPONSE_REGULATORY"/>
    <property type="match status" value="1"/>
</dbReference>
<reference evidence="7 8" key="1">
    <citation type="submission" date="2019-03" db="EMBL/GenBank/DDBJ databases">
        <title>Genomic Encyclopedia of Type Strains, Phase IV (KMG-IV): sequencing the most valuable type-strain genomes for metagenomic binning, comparative biology and taxonomic classification.</title>
        <authorList>
            <person name="Goeker M."/>
        </authorList>
    </citation>
    <scope>NUCLEOTIDE SEQUENCE [LARGE SCALE GENOMIC DNA]</scope>
    <source>
        <strain evidence="7 8">DSM 45361</strain>
    </source>
</reference>
<evidence type="ECO:0000256" key="1">
    <source>
        <dbReference type="ARBA" id="ARBA00023015"/>
    </source>
</evidence>
<dbReference type="InterPro" id="IPR001789">
    <property type="entry name" value="Sig_transdc_resp-reg_receiver"/>
</dbReference>
<dbReference type="Pfam" id="PF00196">
    <property type="entry name" value="GerE"/>
    <property type="match status" value="1"/>
</dbReference>
<evidence type="ECO:0000313" key="8">
    <source>
        <dbReference type="Proteomes" id="UP000295444"/>
    </source>
</evidence>
<dbReference type="PROSITE" id="PS50043">
    <property type="entry name" value="HTH_LUXR_2"/>
    <property type="match status" value="1"/>
</dbReference>
<dbReference type="InterPro" id="IPR011006">
    <property type="entry name" value="CheY-like_superfamily"/>
</dbReference>
<dbReference type="GO" id="GO:0006355">
    <property type="term" value="P:regulation of DNA-templated transcription"/>
    <property type="evidence" value="ECO:0007669"/>
    <property type="project" value="InterPro"/>
</dbReference>